<dbReference type="RefSeq" id="WP_067555312.1">
    <property type="nucleotide sequence ID" value="NZ_CP016895.1"/>
</dbReference>
<accession>A0A1B2M096</accession>
<dbReference type="Gene3D" id="3.40.50.1000">
    <property type="entry name" value="HAD superfamily/HAD-like"/>
    <property type="match status" value="1"/>
</dbReference>
<dbReference type="EMBL" id="CP016895">
    <property type="protein sequence ID" value="AOA58589.1"/>
    <property type="molecule type" value="Genomic_DNA"/>
</dbReference>
<dbReference type="KEGG" id="ala:BFG52_09645"/>
<evidence type="ECO:0000313" key="1">
    <source>
        <dbReference type="EMBL" id="AOA58589.1"/>
    </source>
</evidence>
<dbReference type="Pfam" id="PF12710">
    <property type="entry name" value="HAD"/>
    <property type="match status" value="1"/>
</dbReference>
<dbReference type="InterPro" id="IPR023214">
    <property type="entry name" value="HAD_sf"/>
</dbReference>
<reference evidence="1 2" key="1">
    <citation type="submission" date="2016-08" db="EMBL/GenBank/DDBJ databases">
        <authorList>
            <person name="Seilhamer J.J."/>
        </authorList>
    </citation>
    <scope>NUCLEOTIDE SEQUENCE [LARGE SCALE GENOMIC DNA]</scope>
    <source>
        <strain evidence="1 2">BRTC-1</strain>
    </source>
</reference>
<dbReference type="AlphaFoldDB" id="A0A1B2M096"/>
<sequence>MKNSLIKFSENIKADYFDELHWFKDGIHILNEHVKNGKKVIVVTAAPEKLASVLVASIGIQAKVIGTPLKRKIGGWVGGKHCRHDEKLRRLKLCGVKGPWYATYSDDIEDDFRACK</sequence>
<dbReference type="SUPFAM" id="SSF56784">
    <property type="entry name" value="HAD-like"/>
    <property type="match status" value="1"/>
</dbReference>
<organism evidence="1 2">
    <name type="scientific">Acinetobacter larvae</name>
    <dbReference type="NCBI Taxonomy" id="1789224"/>
    <lineage>
        <taxon>Bacteria</taxon>
        <taxon>Pseudomonadati</taxon>
        <taxon>Pseudomonadota</taxon>
        <taxon>Gammaproteobacteria</taxon>
        <taxon>Moraxellales</taxon>
        <taxon>Moraxellaceae</taxon>
        <taxon>Acinetobacter</taxon>
    </lineage>
</organism>
<protein>
    <submittedName>
        <fullName evidence="1">Uncharacterized protein</fullName>
    </submittedName>
</protein>
<dbReference type="InterPro" id="IPR036412">
    <property type="entry name" value="HAD-like_sf"/>
</dbReference>
<gene>
    <name evidence="1" type="ORF">BFG52_09645</name>
</gene>
<dbReference type="STRING" id="1789224.BFG52_09645"/>
<name>A0A1B2M096_9GAMM</name>
<evidence type="ECO:0000313" key="2">
    <source>
        <dbReference type="Proteomes" id="UP000093391"/>
    </source>
</evidence>
<keyword evidence="2" id="KW-1185">Reference proteome</keyword>
<dbReference type="Proteomes" id="UP000093391">
    <property type="component" value="Chromosome"/>
</dbReference>
<proteinExistence type="predicted"/>
<dbReference type="OrthoDB" id="9784466at2"/>